<comment type="caution">
    <text evidence="1">The sequence shown here is derived from an EMBL/GenBank/DDBJ whole genome shotgun (WGS) entry which is preliminary data.</text>
</comment>
<gene>
    <name evidence="1" type="ORF">BDR25DRAFT_316141</name>
</gene>
<organism evidence="1 2">
    <name type="scientific">Lindgomyces ingoldianus</name>
    <dbReference type="NCBI Taxonomy" id="673940"/>
    <lineage>
        <taxon>Eukaryota</taxon>
        <taxon>Fungi</taxon>
        <taxon>Dikarya</taxon>
        <taxon>Ascomycota</taxon>
        <taxon>Pezizomycotina</taxon>
        <taxon>Dothideomycetes</taxon>
        <taxon>Pleosporomycetidae</taxon>
        <taxon>Pleosporales</taxon>
        <taxon>Lindgomycetaceae</taxon>
        <taxon>Lindgomyces</taxon>
    </lineage>
</organism>
<sequence length="235" mass="25851">MHPDITRTLGSSPEVADVATGTGVFLRLLNSEMPSGNYVGFDISLGLFPNPKDLPSNIKLQTLDAKEAVLEHSRHKFDLVHISLLAAGVDPSEWPLVVSNAWTECNWANARCLKGEPGSRIDVSERWRKGFADGLGERFSSSFSTLAENMRSAGLGSVSIDVVSSDRVSETRERMTRNNTKAVMAWAAMMIERGIIGSVTLDEFAGEESKVAEEIRTGCYVRYDVYTVIGRMPYD</sequence>
<keyword evidence="2" id="KW-1185">Reference proteome</keyword>
<dbReference type="EMBL" id="MU003516">
    <property type="protein sequence ID" value="KAF2468353.1"/>
    <property type="molecule type" value="Genomic_DNA"/>
</dbReference>
<protein>
    <submittedName>
        <fullName evidence="1">Uncharacterized protein</fullName>
    </submittedName>
</protein>
<evidence type="ECO:0000313" key="2">
    <source>
        <dbReference type="Proteomes" id="UP000799755"/>
    </source>
</evidence>
<accession>A0ACB6QP56</accession>
<reference evidence="1" key="1">
    <citation type="journal article" date="2020" name="Stud. Mycol.">
        <title>101 Dothideomycetes genomes: a test case for predicting lifestyles and emergence of pathogens.</title>
        <authorList>
            <person name="Haridas S."/>
            <person name="Albert R."/>
            <person name="Binder M."/>
            <person name="Bloem J."/>
            <person name="Labutti K."/>
            <person name="Salamov A."/>
            <person name="Andreopoulos B."/>
            <person name="Baker S."/>
            <person name="Barry K."/>
            <person name="Bills G."/>
            <person name="Bluhm B."/>
            <person name="Cannon C."/>
            <person name="Castanera R."/>
            <person name="Culley D."/>
            <person name="Daum C."/>
            <person name="Ezra D."/>
            <person name="Gonzalez J."/>
            <person name="Henrissat B."/>
            <person name="Kuo A."/>
            <person name="Liang C."/>
            <person name="Lipzen A."/>
            <person name="Lutzoni F."/>
            <person name="Magnuson J."/>
            <person name="Mondo S."/>
            <person name="Nolan M."/>
            <person name="Ohm R."/>
            <person name="Pangilinan J."/>
            <person name="Park H.-J."/>
            <person name="Ramirez L."/>
            <person name="Alfaro M."/>
            <person name="Sun H."/>
            <person name="Tritt A."/>
            <person name="Yoshinaga Y."/>
            <person name="Zwiers L.-H."/>
            <person name="Turgeon B."/>
            <person name="Goodwin S."/>
            <person name="Spatafora J."/>
            <person name="Crous P."/>
            <person name="Grigoriev I."/>
        </authorList>
    </citation>
    <scope>NUCLEOTIDE SEQUENCE</scope>
    <source>
        <strain evidence="1">ATCC 200398</strain>
    </source>
</reference>
<proteinExistence type="predicted"/>
<evidence type="ECO:0000313" key="1">
    <source>
        <dbReference type="EMBL" id="KAF2468353.1"/>
    </source>
</evidence>
<dbReference type="Proteomes" id="UP000799755">
    <property type="component" value="Unassembled WGS sequence"/>
</dbReference>
<name>A0ACB6QP56_9PLEO</name>